<name>A0A151RN30_CAJCA</name>
<dbReference type="Proteomes" id="UP000075243">
    <property type="component" value="Unassembled WGS sequence"/>
</dbReference>
<accession>A0A151RN30</accession>
<dbReference type="InterPro" id="IPR036430">
    <property type="entry name" value="RNase_T2-like_sf"/>
</dbReference>
<evidence type="ECO:0000313" key="6">
    <source>
        <dbReference type="Proteomes" id="UP000075243"/>
    </source>
</evidence>
<evidence type="ECO:0000256" key="1">
    <source>
        <dbReference type="ARBA" id="ARBA00007469"/>
    </source>
</evidence>
<dbReference type="AlphaFoldDB" id="A0A151RN30"/>
<keyword evidence="5" id="KW-0378">Hydrolase</keyword>
<dbReference type="Pfam" id="PF00445">
    <property type="entry name" value="Ribonuclease_T2"/>
    <property type="match status" value="1"/>
</dbReference>
<dbReference type="PANTHER" id="PTHR11240:SF22">
    <property type="entry name" value="RIBONUCLEASE T2"/>
    <property type="match status" value="1"/>
</dbReference>
<proteinExistence type="inferred from homology"/>
<dbReference type="PROSITE" id="PS00530">
    <property type="entry name" value="RNASE_T2_1"/>
    <property type="match status" value="1"/>
</dbReference>
<dbReference type="InterPro" id="IPR001568">
    <property type="entry name" value="RNase_T2-like"/>
</dbReference>
<reference evidence="5" key="1">
    <citation type="journal article" date="2012" name="Nat. Biotechnol.">
        <title>Draft genome sequence of pigeonpea (Cajanus cajan), an orphan legume crop of resource-poor farmers.</title>
        <authorList>
            <person name="Varshney R.K."/>
            <person name="Chen W."/>
            <person name="Li Y."/>
            <person name="Bharti A.K."/>
            <person name="Saxena R.K."/>
            <person name="Schlueter J.A."/>
            <person name="Donoghue M.T."/>
            <person name="Azam S."/>
            <person name="Fan G."/>
            <person name="Whaley A.M."/>
            <person name="Farmer A.D."/>
            <person name="Sheridan J."/>
            <person name="Iwata A."/>
            <person name="Tuteja R."/>
            <person name="Penmetsa R.V."/>
            <person name="Wu W."/>
            <person name="Upadhyaya H.D."/>
            <person name="Yang S.P."/>
            <person name="Shah T."/>
            <person name="Saxena K.B."/>
            <person name="Michael T."/>
            <person name="McCombie W.R."/>
            <person name="Yang B."/>
            <person name="Zhang G."/>
            <person name="Yang H."/>
            <person name="Wang J."/>
            <person name="Spillane C."/>
            <person name="Cook D.R."/>
            <person name="May G.D."/>
            <person name="Xu X."/>
            <person name="Jackson S.A."/>
        </authorList>
    </citation>
    <scope>NUCLEOTIDE SEQUENCE [LARGE SCALE GENOMIC DNA]</scope>
</reference>
<dbReference type="GO" id="GO:0005576">
    <property type="term" value="C:extracellular region"/>
    <property type="evidence" value="ECO:0007669"/>
    <property type="project" value="TreeGrafter"/>
</dbReference>
<evidence type="ECO:0000313" key="5">
    <source>
        <dbReference type="EMBL" id="KYP43960.1"/>
    </source>
</evidence>
<comment type="similarity">
    <text evidence="1 4">Belongs to the RNase T2 family.</text>
</comment>
<dbReference type="InterPro" id="IPR018188">
    <property type="entry name" value="RNase_T2_His_AS_1"/>
</dbReference>
<dbReference type="GO" id="GO:0003723">
    <property type="term" value="F:RNA binding"/>
    <property type="evidence" value="ECO:0007669"/>
    <property type="project" value="InterPro"/>
</dbReference>
<dbReference type="GO" id="GO:0033897">
    <property type="term" value="F:ribonuclease T2 activity"/>
    <property type="evidence" value="ECO:0007669"/>
    <property type="project" value="InterPro"/>
</dbReference>
<keyword evidence="6" id="KW-1185">Reference proteome</keyword>
<evidence type="ECO:0000256" key="3">
    <source>
        <dbReference type="ARBA" id="ARBA00023239"/>
    </source>
</evidence>
<evidence type="ECO:0000256" key="4">
    <source>
        <dbReference type="RuleBase" id="RU004328"/>
    </source>
</evidence>
<sequence length="78" mass="9042">MNTKNPCVVHISSRFTIHGLWPSNKSNSQPQFCPLVKIDANKIGPQLKSQLETNWPALKDERNISFWTYQWNKHDSCS</sequence>
<dbReference type="EMBL" id="KQ483645">
    <property type="protein sequence ID" value="KYP43960.1"/>
    <property type="molecule type" value="Genomic_DNA"/>
</dbReference>
<protein>
    <submittedName>
        <fullName evidence="5">Ribonuclease S-4</fullName>
        <ecNumber evidence="5">3.1.27.1</ecNumber>
    </submittedName>
</protein>
<dbReference type="PANTHER" id="PTHR11240">
    <property type="entry name" value="RIBONUCLEASE T2"/>
    <property type="match status" value="1"/>
</dbReference>
<gene>
    <name evidence="5" type="ORF">KK1_034544</name>
</gene>
<dbReference type="Gene3D" id="3.90.730.10">
    <property type="entry name" value="Ribonuclease T2-like"/>
    <property type="match status" value="1"/>
</dbReference>
<dbReference type="GO" id="GO:0006401">
    <property type="term" value="P:RNA catabolic process"/>
    <property type="evidence" value="ECO:0007669"/>
    <property type="project" value="TreeGrafter"/>
</dbReference>
<organism evidence="5 6">
    <name type="scientific">Cajanus cajan</name>
    <name type="common">Pigeon pea</name>
    <name type="synonym">Cajanus indicus</name>
    <dbReference type="NCBI Taxonomy" id="3821"/>
    <lineage>
        <taxon>Eukaryota</taxon>
        <taxon>Viridiplantae</taxon>
        <taxon>Streptophyta</taxon>
        <taxon>Embryophyta</taxon>
        <taxon>Tracheophyta</taxon>
        <taxon>Spermatophyta</taxon>
        <taxon>Magnoliopsida</taxon>
        <taxon>eudicotyledons</taxon>
        <taxon>Gunneridae</taxon>
        <taxon>Pentapetalae</taxon>
        <taxon>rosids</taxon>
        <taxon>fabids</taxon>
        <taxon>Fabales</taxon>
        <taxon>Fabaceae</taxon>
        <taxon>Papilionoideae</taxon>
        <taxon>50 kb inversion clade</taxon>
        <taxon>NPAAA clade</taxon>
        <taxon>indigoferoid/millettioid clade</taxon>
        <taxon>Phaseoleae</taxon>
        <taxon>Cajanus</taxon>
    </lineage>
</organism>
<dbReference type="EC" id="3.1.27.1" evidence="5"/>
<dbReference type="SUPFAM" id="SSF55895">
    <property type="entry name" value="Ribonuclease Rh-like"/>
    <property type="match status" value="1"/>
</dbReference>
<evidence type="ECO:0000256" key="2">
    <source>
        <dbReference type="ARBA" id="ARBA00022722"/>
    </source>
</evidence>
<keyword evidence="3" id="KW-0456">Lyase</keyword>
<dbReference type="GO" id="GO:0016787">
    <property type="term" value="F:hydrolase activity"/>
    <property type="evidence" value="ECO:0007669"/>
    <property type="project" value="UniProtKB-KW"/>
</dbReference>
<dbReference type="Gramene" id="C.cajan_32407.t">
    <property type="protein sequence ID" value="C.cajan_32407.t"/>
    <property type="gene ID" value="C.cajan_32407"/>
</dbReference>
<keyword evidence="2" id="KW-0540">Nuclease</keyword>